<gene>
    <name evidence="1" type="ORF">CTI12_AA125890</name>
</gene>
<evidence type="ECO:0000313" key="1">
    <source>
        <dbReference type="EMBL" id="PWA87770.1"/>
    </source>
</evidence>
<dbReference type="EMBL" id="PKPP01000879">
    <property type="protein sequence ID" value="PWA87770.1"/>
    <property type="molecule type" value="Genomic_DNA"/>
</dbReference>
<keyword evidence="2" id="KW-1185">Reference proteome</keyword>
<protein>
    <submittedName>
        <fullName evidence="1">RNA-directed DNA polymerase, eukaryota</fullName>
    </submittedName>
</protein>
<dbReference type="Proteomes" id="UP000245207">
    <property type="component" value="Unassembled WGS sequence"/>
</dbReference>
<comment type="caution">
    <text evidence="1">The sequence shown here is derived from an EMBL/GenBank/DDBJ whole genome shotgun (WGS) entry which is preliminary data.</text>
</comment>
<sequence length="220" mass="24823">MARKRAKNNARFTLWNEMPQNFDLQQQRQQAHLTDAAVAHTAGSCSGSVYYCLSQNAVRRHHPKELSLLFAGDSPESIAVFHLFYADDAIFLGELTNINIHNIVLPLRCFFLASVRKINLMKCKLIGVGVSTTKKSMASKKDGGLGIGSFYGFNRALFYKQKWRFRTATDAFWIKIITSIFGHDDGLLVSRYTGNSNSIWVNIPKASNELDSKNVRLDAW</sequence>
<organism evidence="1 2">
    <name type="scientific">Artemisia annua</name>
    <name type="common">Sweet wormwood</name>
    <dbReference type="NCBI Taxonomy" id="35608"/>
    <lineage>
        <taxon>Eukaryota</taxon>
        <taxon>Viridiplantae</taxon>
        <taxon>Streptophyta</taxon>
        <taxon>Embryophyta</taxon>
        <taxon>Tracheophyta</taxon>
        <taxon>Spermatophyta</taxon>
        <taxon>Magnoliopsida</taxon>
        <taxon>eudicotyledons</taxon>
        <taxon>Gunneridae</taxon>
        <taxon>Pentapetalae</taxon>
        <taxon>asterids</taxon>
        <taxon>campanulids</taxon>
        <taxon>Asterales</taxon>
        <taxon>Asteraceae</taxon>
        <taxon>Asteroideae</taxon>
        <taxon>Anthemideae</taxon>
        <taxon>Artemisiinae</taxon>
        <taxon>Artemisia</taxon>
    </lineage>
</organism>
<keyword evidence="1" id="KW-0695">RNA-directed DNA polymerase</keyword>
<evidence type="ECO:0000313" key="2">
    <source>
        <dbReference type="Proteomes" id="UP000245207"/>
    </source>
</evidence>
<dbReference type="GO" id="GO:0003964">
    <property type="term" value="F:RNA-directed DNA polymerase activity"/>
    <property type="evidence" value="ECO:0007669"/>
    <property type="project" value="UniProtKB-KW"/>
</dbReference>
<accession>A0A2U1PPW1</accession>
<keyword evidence="1" id="KW-0808">Transferase</keyword>
<keyword evidence="1" id="KW-0548">Nucleotidyltransferase</keyword>
<dbReference type="AlphaFoldDB" id="A0A2U1PPW1"/>
<reference evidence="1 2" key="1">
    <citation type="journal article" date="2018" name="Mol. Plant">
        <title>The genome of Artemisia annua provides insight into the evolution of Asteraceae family and artemisinin biosynthesis.</title>
        <authorList>
            <person name="Shen Q."/>
            <person name="Zhang L."/>
            <person name="Liao Z."/>
            <person name="Wang S."/>
            <person name="Yan T."/>
            <person name="Shi P."/>
            <person name="Liu M."/>
            <person name="Fu X."/>
            <person name="Pan Q."/>
            <person name="Wang Y."/>
            <person name="Lv Z."/>
            <person name="Lu X."/>
            <person name="Zhang F."/>
            <person name="Jiang W."/>
            <person name="Ma Y."/>
            <person name="Chen M."/>
            <person name="Hao X."/>
            <person name="Li L."/>
            <person name="Tang Y."/>
            <person name="Lv G."/>
            <person name="Zhou Y."/>
            <person name="Sun X."/>
            <person name="Brodelius P.E."/>
            <person name="Rose J.K.C."/>
            <person name="Tang K."/>
        </authorList>
    </citation>
    <scope>NUCLEOTIDE SEQUENCE [LARGE SCALE GENOMIC DNA]</scope>
    <source>
        <strain evidence="2">cv. Huhao1</strain>
        <tissue evidence="1">Leaf</tissue>
    </source>
</reference>
<proteinExistence type="predicted"/>
<name>A0A2U1PPW1_ARTAN</name>